<keyword evidence="2" id="KW-1185">Reference proteome</keyword>
<proteinExistence type="predicted"/>
<dbReference type="KEGG" id="rci:RRC335"/>
<reference evidence="1 2" key="1">
    <citation type="journal article" date="2006" name="Science">
        <title>Genome of rice cluster I archaea -- the key methane producers in the rice rhizosphere.</title>
        <authorList>
            <person name="Erkel C."/>
            <person name="Kube M."/>
            <person name="Reinhardt R."/>
            <person name="Liesack W."/>
        </authorList>
    </citation>
    <scope>NUCLEOTIDE SEQUENCE [LARGE SCALE GENOMIC DNA]</scope>
    <source>
        <strain evidence="2">DSM 22066 / NBRC 105507 / MRE50</strain>
    </source>
</reference>
<dbReference type="AlphaFoldDB" id="Q0W0N7"/>
<sequence length="92" mass="10259">MLLQTIFSILQDKVKPVVRPDIVKAGKVLMCQAENAVHRYFTLFVVKPECPDEKLATGYVILVNPCAGNFGAFDWIIHNRSRVTIKSAITGL</sequence>
<accession>Q0W0N7</accession>
<dbReference type="Proteomes" id="UP000000663">
    <property type="component" value="Chromosome"/>
</dbReference>
<dbReference type="STRING" id="351160.RRC335"/>
<organism evidence="1 2">
    <name type="scientific">Methanocella arvoryzae (strain DSM 22066 / NBRC 105507 / MRE50)</name>
    <dbReference type="NCBI Taxonomy" id="351160"/>
    <lineage>
        <taxon>Archaea</taxon>
        <taxon>Methanobacteriati</taxon>
        <taxon>Methanobacteriota</taxon>
        <taxon>Stenosarchaea group</taxon>
        <taxon>Methanomicrobia</taxon>
        <taxon>Methanocellales</taxon>
        <taxon>Methanocellaceae</taxon>
        <taxon>Methanocella</taxon>
    </lineage>
</organism>
<protein>
    <submittedName>
        <fullName evidence="1">Uncharacterized protein</fullName>
    </submittedName>
</protein>
<name>Q0W0N7_METAR</name>
<gene>
    <name evidence="1" type="ORF">RRC335</name>
</gene>
<dbReference type="EMBL" id="AM114193">
    <property type="protein sequence ID" value="CAJ38056.1"/>
    <property type="molecule type" value="Genomic_DNA"/>
</dbReference>
<evidence type="ECO:0000313" key="2">
    <source>
        <dbReference type="Proteomes" id="UP000000663"/>
    </source>
</evidence>
<evidence type="ECO:0000313" key="1">
    <source>
        <dbReference type="EMBL" id="CAJ38056.1"/>
    </source>
</evidence>